<evidence type="ECO:0000313" key="5">
    <source>
        <dbReference type="EMBL" id="ANH37792.1"/>
    </source>
</evidence>
<dbReference type="Pfam" id="PF12625">
    <property type="entry name" value="Arabinose_bd"/>
    <property type="match status" value="1"/>
</dbReference>
<dbReference type="InterPro" id="IPR009057">
    <property type="entry name" value="Homeodomain-like_sf"/>
</dbReference>
<reference evidence="5 6" key="1">
    <citation type="submission" date="2016-03" db="EMBL/GenBank/DDBJ databases">
        <title>Complete genome sequence of a soil Actinobacterium, Nocardioides dokdonensis FR1436.</title>
        <authorList>
            <person name="Kwon S.-K."/>
            <person name="Kim K."/>
            <person name="Kim J.F."/>
        </authorList>
    </citation>
    <scope>NUCLEOTIDE SEQUENCE [LARGE SCALE GENOMIC DNA]</scope>
    <source>
        <strain evidence="5 6">FR1436</strain>
    </source>
</reference>
<sequence>MSLPAGRDVTAQYAHALLQAAQETGIALDEGLVARVQGAHRVPLAWQDELWEDYCIGAADPLAGLRLGLRMQVGHLDSAGMLLVTCATLGEALEELTAYAPVIGAGSFALRRDEDHADAQVHVDFEHDFAVRPLERVEAALTTLLHLARWATGGRIRASALEFAHAAPGPDPAHAAVLGVPVHFDAPRSALVLAADQLDLPLVQANEALRDHLRELADRTLAQLGDQDLAVRVRQVVIAHPDWSRDRVADHLGHSARHLNRLLAEEGLSFSAVRERTLEQLAVRALEQGERVGDVAVRLGYSDETAFTRAFRRWRGRTPGQERQRAQVGR</sequence>
<dbReference type="InterPro" id="IPR018060">
    <property type="entry name" value="HTH_AraC"/>
</dbReference>
<keyword evidence="2" id="KW-0238">DNA-binding</keyword>
<keyword evidence="3" id="KW-0804">Transcription</keyword>
<dbReference type="PRINTS" id="PR00032">
    <property type="entry name" value="HTHARAC"/>
</dbReference>
<dbReference type="InterPro" id="IPR020449">
    <property type="entry name" value="Tscrpt_reg_AraC-type_HTH"/>
</dbReference>
<evidence type="ECO:0000256" key="2">
    <source>
        <dbReference type="ARBA" id="ARBA00023125"/>
    </source>
</evidence>
<evidence type="ECO:0000313" key="6">
    <source>
        <dbReference type="Proteomes" id="UP000077868"/>
    </source>
</evidence>
<dbReference type="AlphaFoldDB" id="A0A1A9GJE6"/>
<dbReference type="KEGG" id="ndk:I601_1353"/>
<dbReference type="Gene3D" id="1.10.10.60">
    <property type="entry name" value="Homeodomain-like"/>
    <property type="match status" value="1"/>
</dbReference>
<accession>A0A1A9GJE6</accession>
<protein>
    <submittedName>
        <fullName evidence="5">HTH-type transcriptional regulator VirS</fullName>
    </submittedName>
</protein>
<dbReference type="PANTHER" id="PTHR47894:SF1">
    <property type="entry name" value="HTH-TYPE TRANSCRIPTIONAL REGULATOR VQSM"/>
    <property type="match status" value="1"/>
</dbReference>
<dbReference type="SUPFAM" id="SSF46689">
    <property type="entry name" value="Homeodomain-like"/>
    <property type="match status" value="1"/>
</dbReference>
<evidence type="ECO:0000259" key="4">
    <source>
        <dbReference type="PROSITE" id="PS01124"/>
    </source>
</evidence>
<keyword evidence="1" id="KW-0805">Transcription regulation</keyword>
<dbReference type="Proteomes" id="UP000077868">
    <property type="component" value="Chromosome"/>
</dbReference>
<name>A0A1A9GJE6_9ACTN</name>
<dbReference type="PANTHER" id="PTHR47894">
    <property type="entry name" value="HTH-TYPE TRANSCRIPTIONAL REGULATOR GADX"/>
    <property type="match status" value="1"/>
</dbReference>
<dbReference type="GO" id="GO:0005829">
    <property type="term" value="C:cytosol"/>
    <property type="evidence" value="ECO:0007669"/>
    <property type="project" value="TreeGrafter"/>
</dbReference>
<dbReference type="EMBL" id="CP015079">
    <property type="protein sequence ID" value="ANH37792.1"/>
    <property type="molecule type" value="Genomic_DNA"/>
</dbReference>
<dbReference type="PROSITE" id="PS01124">
    <property type="entry name" value="HTH_ARAC_FAMILY_2"/>
    <property type="match status" value="1"/>
</dbReference>
<dbReference type="InterPro" id="IPR032687">
    <property type="entry name" value="AraC-type_N"/>
</dbReference>
<dbReference type="PATRIC" id="fig|1300347.3.peg.1353"/>
<dbReference type="RefSeq" id="WP_068107609.1">
    <property type="nucleotide sequence ID" value="NZ_CP015079.1"/>
</dbReference>
<feature type="domain" description="HTH araC/xylS-type" evidence="4">
    <location>
        <begin position="228"/>
        <end position="325"/>
    </location>
</feature>
<evidence type="ECO:0000256" key="1">
    <source>
        <dbReference type="ARBA" id="ARBA00023015"/>
    </source>
</evidence>
<organism evidence="5 6">
    <name type="scientific">Nocardioides dokdonensis FR1436</name>
    <dbReference type="NCBI Taxonomy" id="1300347"/>
    <lineage>
        <taxon>Bacteria</taxon>
        <taxon>Bacillati</taxon>
        <taxon>Actinomycetota</taxon>
        <taxon>Actinomycetes</taxon>
        <taxon>Propionibacteriales</taxon>
        <taxon>Nocardioidaceae</taxon>
        <taxon>Nocardioides</taxon>
    </lineage>
</organism>
<dbReference type="Pfam" id="PF12833">
    <property type="entry name" value="HTH_18"/>
    <property type="match status" value="1"/>
</dbReference>
<keyword evidence="6" id="KW-1185">Reference proteome</keyword>
<gene>
    <name evidence="5" type="primary">virS_1</name>
    <name evidence="5" type="ORF">I601_1353</name>
</gene>
<evidence type="ECO:0000256" key="3">
    <source>
        <dbReference type="ARBA" id="ARBA00023163"/>
    </source>
</evidence>
<proteinExistence type="predicted"/>
<dbReference type="GO" id="GO:0000976">
    <property type="term" value="F:transcription cis-regulatory region binding"/>
    <property type="evidence" value="ECO:0007669"/>
    <property type="project" value="TreeGrafter"/>
</dbReference>
<dbReference type="OrthoDB" id="5241536at2"/>
<dbReference type="STRING" id="1300347.I601_1353"/>
<dbReference type="GO" id="GO:0003700">
    <property type="term" value="F:DNA-binding transcription factor activity"/>
    <property type="evidence" value="ECO:0007669"/>
    <property type="project" value="InterPro"/>
</dbReference>
<dbReference type="SMART" id="SM00342">
    <property type="entry name" value="HTH_ARAC"/>
    <property type="match status" value="1"/>
</dbReference>